<reference evidence="2 3" key="1">
    <citation type="submission" date="2016-08" db="EMBL/GenBank/DDBJ databases">
        <title>Genome sequencing of Vibrio scophthalmi strain FP3289, an isolated from Paralichthys olivaceus.</title>
        <authorList>
            <person name="Han H.-J."/>
        </authorList>
    </citation>
    <scope>NUCLEOTIDE SEQUENCE [LARGE SCALE GENOMIC DNA]</scope>
    <source>
        <strain evidence="2 3">FP3289</strain>
    </source>
</reference>
<name>A0A1E3WKA1_9VIBR</name>
<keyword evidence="1" id="KW-1133">Transmembrane helix</keyword>
<proteinExistence type="predicted"/>
<evidence type="ECO:0000256" key="1">
    <source>
        <dbReference type="SAM" id="Phobius"/>
    </source>
</evidence>
<protein>
    <submittedName>
        <fullName evidence="2">Uncharacterized protein</fullName>
    </submittedName>
</protein>
<dbReference type="Proteomes" id="UP000095131">
    <property type="component" value="Unassembled WGS sequence"/>
</dbReference>
<sequence>MPKKGDLKIIAWSVVAMMGVMYAVHNFDALESLKHPLGLDD</sequence>
<feature type="transmembrane region" description="Helical" evidence="1">
    <location>
        <begin position="7"/>
        <end position="24"/>
    </location>
</feature>
<evidence type="ECO:0000313" key="2">
    <source>
        <dbReference type="EMBL" id="ODS10155.1"/>
    </source>
</evidence>
<keyword evidence="1" id="KW-0472">Membrane</keyword>
<accession>A0A1E3WKA1</accession>
<keyword evidence="1" id="KW-0812">Transmembrane</keyword>
<organism evidence="2 3">
    <name type="scientific">Vibrio scophthalmi</name>
    <dbReference type="NCBI Taxonomy" id="45658"/>
    <lineage>
        <taxon>Bacteria</taxon>
        <taxon>Pseudomonadati</taxon>
        <taxon>Pseudomonadota</taxon>
        <taxon>Gammaproteobacteria</taxon>
        <taxon>Vibrionales</taxon>
        <taxon>Vibrionaceae</taxon>
        <taxon>Vibrio</taxon>
    </lineage>
</organism>
<gene>
    <name evidence="2" type="ORF">VSF3289_00410</name>
</gene>
<dbReference type="AlphaFoldDB" id="A0A1E3WKA1"/>
<dbReference type="RefSeq" id="WP_276326007.1">
    <property type="nucleotide sequence ID" value="NZ_MDCJ01000002.1"/>
</dbReference>
<evidence type="ECO:0000313" key="3">
    <source>
        <dbReference type="Proteomes" id="UP000095131"/>
    </source>
</evidence>
<dbReference type="EMBL" id="MDCJ01000002">
    <property type="protein sequence ID" value="ODS10155.1"/>
    <property type="molecule type" value="Genomic_DNA"/>
</dbReference>
<comment type="caution">
    <text evidence="2">The sequence shown here is derived from an EMBL/GenBank/DDBJ whole genome shotgun (WGS) entry which is preliminary data.</text>
</comment>